<name>A0A0C2NK42_THEKT</name>
<dbReference type="AlphaFoldDB" id="A0A0C2NK42"/>
<evidence type="ECO:0000313" key="3">
    <source>
        <dbReference type="Proteomes" id="UP000031668"/>
    </source>
</evidence>
<accession>A0A0C2NK42</accession>
<proteinExistence type="predicted"/>
<protein>
    <submittedName>
        <fullName evidence="2">Uncharacterized protein</fullName>
    </submittedName>
</protein>
<evidence type="ECO:0000313" key="2">
    <source>
        <dbReference type="EMBL" id="KII74407.1"/>
    </source>
</evidence>
<gene>
    <name evidence="2" type="ORF">RF11_13330</name>
</gene>
<feature type="compositionally biased region" description="Polar residues" evidence="1">
    <location>
        <begin position="47"/>
        <end position="58"/>
    </location>
</feature>
<comment type="caution">
    <text evidence="2">The sequence shown here is derived from an EMBL/GenBank/DDBJ whole genome shotgun (WGS) entry which is preliminary data.</text>
</comment>
<organism evidence="2 3">
    <name type="scientific">Thelohanellus kitauei</name>
    <name type="common">Myxosporean</name>
    <dbReference type="NCBI Taxonomy" id="669202"/>
    <lineage>
        <taxon>Eukaryota</taxon>
        <taxon>Metazoa</taxon>
        <taxon>Cnidaria</taxon>
        <taxon>Myxozoa</taxon>
        <taxon>Myxosporea</taxon>
        <taxon>Bivalvulida</taxon>
        <taxon>Platysporina</taxon>
        <taxon>Myxobolidae</taxon>
        <taxon>Thelohanellus</taxon>
    </lineage>
</organism>
<sequence>MMLNQLFILPYKLHNIQSQTTATSMKNESPYPENPNTSNENIKDADSSQPGPSASNVPSIPDTPKFIKNESQDLDMPNMFNENIKEVDSFPSCQSESSAPNSTYTLISSIINESPDPENQNNSNESIIDIDSYQYRPPAFNVSNITDTAKSFKMDSEKKHQKDKNIYLVYENNRYHKFLLGSTSVVTLRMNAPTQYSLHLNDLFVQ</sequence>
<feature type="region of interest" description="Disordered" evidence="1">
    <location>
        <begin position="20"/>
        <end position="70"/>
    </location>
</feature>
<keyword evidence="3" id="KW-1185">Reference proteome</keyword>
<dbReference type="Proteomes" id="UP000031668">
    <property type="component" value="Unassembled WGS sequence"/>
</dbReference>
<reference evidence="2 3" key="1">
    <citation type="journal article" date="2014" name="Genome Biol. Evol.">
        <title>The genome of the myxosporean Thelohanellus kitauei shows adaptations to nutrient acquisition within its fish host.</title>
        <authorList>
            <person name="Yang Y."/>
            <person name="Xiong J."/>
            <person name="Zhou Z."/>
            <person name="Huo F."/>
            <person name="Miao W."/>
            <person name="Ran C."/>
            <person name="Liu Y."/>
            <person name="Zhang J."/>
            <person name="Feng J."/>
            <person name="Wang M."/>
            <person name="Wang M."/>
            <person name="Wang L."/>
            <person name="Yao B."/>
        </authorList>
    </citation>
    <scope>NUCLEOTIDE SEQUENCE [LARGE SCALE GENOMIC DNA]</scope>
    <source>
        <strain evidence="2">Wuqing</strain>
    </source>
</reference>
<evidence type="ECO:0000256" key="1">
    <source>
        <dbReference type="SAM" id="MobiDB-lite"/>
    </source>
</evidence>
<dbReference type="EMBL" id="JWZT01000435">
    <property type="protein sequence ID" value="KII74407.1"/>
    <property type="molecule type" value="Genomic_DNA"/>
</dbReference>